<dbReference type="PANTHER" id="PTHR13691">
    <property type="entry name" value="RIBOSOMAL PROTEIN L2"/>
    <property type="match status" value="1"/>
</dbReference>
<accession>A0A195B0P4</accession>
<sequence length="300" mass="33482">MSAALTRRVFGQQISNFVGLTVSVLSQISRRYKWKLVQLPEPGVGKAFRRIVHFKDNYTVKPLKITNLAGRDPITGRVVAKGIGGGIKHKYHWIKWIRDGPEDLNEPPKEEKVLEVFKDGCRTSLVALVGSNRELKYILATENMKPGDIIRTHRGIPRNPVKPSEGDAYSLGALPIGTLIHCVEKYPGLGGFLIHSAGTVGTLIKREEDRVIVQMSNKKLFSLHESCMATVGRLSNIEHNFIPIGSAQKNRELGNRPRSGLWHRKTGRLGRKIKPPPRVQHIGKKSAPYDVLVLNSHHNA</sequence>
<dbReference type="InterPro" id="IPR012340">
    <property type="entry name" value="NA-bd_OB-fold"/>
</dbReference>
<feature type="domain" description="Large ribosomal subunit protein uL2 RNA-binding" evidence="5">
    <location>
        <begin position="70"/>
        <end position="152"/>
    </location>
</feature>
<keyword evidence="3" id="KW-0687">Ribonucleoprotein</keyword>
<keyword evidence="7" id="KW-1185">Reference proteome</keyword>
<dbReference type="GO" id="GO:0003735">
    <property type="term" value="F:structural constituent of ribosome"/>
    <property type="evidence" value="ECO:0007669"/>
    <property type="project" value="InterPro"/>
</dbReference>
<dbReference type="KEGG" id="acoc:108691265"/>
<dbReference type="GO" id="GO:0003723">
    <property type="term" value="F:RNA binding"/>
    <property type="evidence" value="ECO:0007669"/>
    <property type="project" value="TreeGrafter"/>
</dbReference>
<evidence type="ECO:0000256" key="2">
    <source>
        <dbReference type="ARBA" id="ARBA00022980"/>
    </source>
</evidence>
<dbReference type="SMART" id="SM01382">
    <property type="entry name" value="Ribosomal_L2_C"/>
    <property type="match status" value="1"/>
</dbReference>
<keyword evidence="2 6" id="KW-0689">Ribosomal protein</keyword>
<evidence type="ECO:0000256" key="3">
    <source>
        <dbReference type="ARBA" id="ARBA00023274"/>
    </source>
</evidence>
<dbReference type="Proteomes" id="UP000078540">
    <property type="component" value="Unassembled WGS sequence"/>
</dbReference>
<evidence type="ECO:0000259" key="4">
    <source>
        <dbReference type="SMART" id="SM01382"/>
    </source>
</evidence>
<evidence type="ECO:0000259" key="5">
    <source>
        <dbReference type="SMART" id="SM01383"/>
    </source>
</evidence>
<dbReference type="PANTHER" id="PTHR13691:SF73">
    <property type="entry name" value="LARGE RIBOSOMAL SUBUNIT PROTEIN UL2M"/>
    <property type="match status" value="1"/>
</dbReference>
<dbReference type="InterPro" id="IPR008991">
    <property type="entry name" value="Translation_prot_SH3-like_sf"/>
</dbReference>
<dbReference type="SUPFAM" id="SSF50249">
    <property type="entry name" value="Nucleic acid-binding proteins"/>
    <property type="match status" value="1"/>
</dbReference>
<evidence type="ECO:0000313" key="7">
    <source>
        <dbReference type="Proteomes" id="UP000078540"/>
    </source>
</evidence>
<dbReference type="Gene3D" id="2.30.30.30">
    <property type="match status" value="1"/>
</dbReference>
<dbReference type="Pfam" id="PF00181">
    <property type="entry name" value="Ribosomal_L2_N"/>
    <property type="match status" value="1"/>
</dbReference>
<organism evidence="6 7">
    <name type="scientific">Atta colombica</name>
    <dbReference type="NCBI Taxonomy" id="520822"/>
    <lineage>
        <taxon>Eukaryota</taxon>
        <taxon>Metazoa</taxon>
        <taxon>Ecdysozoa</taxon>
        <taxon>Arthropoda</taxon>
        <taxon>Hexapoda</taxon>
        <taxon>Insecta</taxon>
        <taxon>Pterygota</taxon>
        <taxon>Neoptera</taxon>
        <taxon>Endopterygota</taxon>
        <taxon>Hymenoptera</taxon>
        <taxon>Apocrita</taxon>
        <taxon>Aculeata</taxon>
        <taxon>Formicoidea</taxon>
        <taxon>Formicidae</taxon>
        <taxon>Myrmicinae</taxon>
        <taxon>Atta</taxon>
    </lineage>
</organism>
<feature type="domain" description="Large ribosomal subunit protein uL2 C-terminal" evidence="4">
    <location>
        <begin position="163"/>
        <end position="285"/>
    </location>
</feature>
<comment type="similarity">
    <text evidence="1">Belongs to the universal ribosomal protein uL2 family.</text>
</comment>
<dbReference type="SMART" id="SM01383">
    <property type="entry name" value="Ribosomal_L2"/>
    <property type="match status" value="1"/>
</dbReference>
<evidence type="ECO:0000313" key="6">
    <source>
        <dbReference type="EMBL" id="KYM78031.1"/>
    </source>
</evidence>
<dbReference type="OrthoDB" id="268576at2759"/>
<dbReference type="GO" id="GO:0032543">
    <property type="term" value="P:mitochondrial translation"/>
    <property type="evidence" value="ECO:0007669"/>
    <property type="project" value="TreeGrafter"/>
</dbReference>
<dbReference type="Pfam" id="PF03947">
    <property type="entry name" value="Ribosomal_L2_C"/>
    <property type="match status" value="1"/>
</dbReference>
<dbReference type="InterPro" id="IPR022669">
    <property type="entry name" value="Ribosomal_uL2_C"/>
</dbReference>
<dbReference type="STRING" id="520822.A0A195B0P4"/>
<dbReference type="AlphaFoldDB" id="A0A195B0P4"/>
<dbReference type="GO" id="GO:0005762">
    <property type="term" value="C:mitochondrial large ribosomal subunit"/>
    <property type="evidence" value="ECO:0007669"/>
    <property type="project" value="TreeGrafter"/>
</dbReference>
<protein>
    <submittedName>
        <fullName evidence="6">39S ribosomal protein L2, mitochondrial</fullName>
    </submittedName>
</protein>
<name>A0A195B0P4_9HYME</name>
<dbReference type="InterPro" id="IPR002171">
    <property type="entry name" value="Ribosomal_uL2"/>
</dbReference>
<dbReference type="InterPro" id="IPR014722">
    <property type="entry name" value="Rib_uL2_dom2"/>
</dbReference>
<dbReference type="SUPFAM" id="SSF50104">
    <property type="entry name" value="Translation proteins SH3-like domain"/>
    <property type="match status" value="1"/>
</dbReference>
<reference evidence="6 7" key="1">
    <citation type="submission" date="2015-09" db="EMBL/GenBank/DDBJ databases">
        <title>Atta colombica WGS genome.</title>
        <authorList>
            <person name="Nygaard S."/>
            <person name="Hu H."/>
            <person name="Boomsma J."/>
            <person name="Zhang G."/>
        </authorList>
    </citation>
    <scope>NUCLEOTIDE SEQUENCE [LARGE SCALE GENOMIC DNA]</scope>
    <source>
        <strain evidence="6">Treedump-2</strain>
        <tissue evidence="6">Whole body</tissue>
    </source>
</reference>
<dbReference type="Gene3D" id="2.40.50.140">
    <property type="entry name" value="Nucleic acid-binding proteins"/>
    <property type="match status" value="1"/>
</dbReference>
<evidence type="ECO:0000256" key="1">
    <source>
        <dbReference type="ARBA" id="ARBA00005636"/>
    </source>
</evidence>
<dbReference type="InterPro" id="IPR022666">
    <property type="entry name" value="Ribosomal_uL2_RNA-bd_dom"/>
</dbReference>
<proteinExistence type="inferred from homology"/>
<gene>
    <name evidence="6" type="ORF">ALC53_11498</name>
</gene>
<dbReference type="EMBL" id="KQ976690">
    <property type="protein sequence ID" value="KYM78031.1"/>
    <property type="molecule type" value="Genomic_DNA"/>
</dbReference>